<dbReference type="EMBL" id="MU857049">
    <property type="protein sequence ID" value="KAK4150815.1"/>
    <property type="molecule type" value="Genomic_DNA"/>
</dbReference>
<reference evidence="2" key="1">
    <citation type="journal article" date="2023" name="Mol. Phylogenet. Evol.">
        <title>Genome-scale phylogeny and comparative genomics of the fungal order Sordariales.</title>
        <authorList>
            <person name="Hensen N."/>
            <person name="Bonometti L."/>
            <person name="Westerberg I."/>
            <person name="Brannstrom I.O."/>
            <person name="Guillou S."/>
            <person name="Cros-Aarteil S."/>
            <person name="Calhoun S."/>
            <person name="Haridas S."/>
            <person name="Kuo A."/>
            <person name="Mondo S."/>
            <person name="Pangilinan J."/>
            <person name="Riley R."/>
            <person name="LaButti K."/>
            <person name="Andreopoulos B."/>
            <person name="Lipzen A."/>
            <person name="Chen C."/>
            <person name="Yan M."/>
            <person name="Daum C."/>
            <person name="Ng V."/>
            <person name="Clum A."/>
            <person name="Steindorff A."/>
            <person name="Ohm R.A."/>
            <person name="Martin F."/>
            <person name="Silar P."/>
            <person name="Natvig D.O."/>
            <person name="Lalanne C."/>
            <person name="Gautier V."/>
            <person name="Ament-Velasquez S.L."/>
            <person name="Kruys A."/>
            <person name="Hutchinson M.I."/>
            <person name="Powell A.J."/>
            <person name="Barry K."/>
            <person name="Miller A.N."/>
            <person name="Grigoriev I.V."/>
            <person name="Debuchy R."/>
            <person name="Gladieux P."/>
            <person name="Hiltunen Thoren M."/>
            <person name="Johannesson H."/>
        </authorList>
    </citation>
    <scope>NUCLEOTIDE SEQUENCE</scope>
    <source>
        <strain evidence="2">CBS 538.74</strain>
    </source>
</reference>
<dbReference type="AlphaFoldDB" id="A0AAN6ZT13"/>
<keyword evidence="3" id="KW-1185">Reference proteome</keyword>
<evidence type="ECO:0000313" key="3">
    <source>
        <dbReference type="Proteomes" id="UP001302745"/>
    </source>
</evidence>
<feature type="compositionally biased region" description="Polar residues" evidence="1">
    <location>
        <begin position="217"/>
        <end position="239"/>
    </location>
</feature>
<proteinExistence type="predicted"/>
<sequence length="390" mass="43177">MGWYELSRMVPYGHNMEGEPPGVIPVCTLGNKRPSCKDVTRRLHILTAITGATLQWMDTEAHKNPQITANFLTFAQYWAKRNSSGHSSGSDELDNVLKLIADTGCRGADGRYTYRCHIPVPGSNNKKFTVETVIVDPYGVEHEGKLYFCFTEKGAYLTNPPSVDTSNPKYDSKKAGKLYKIAQQLQAGKLAPASYFGNEDDDEFASAAYDAFVASQSGAHAGPSTTTGSRPGSRGSATGQPAAAFGYSAQQQHHHQQQHPQQHPQQGYQQGYQHGYQQGYQQQHPQQQQYFAHAGPSQQAPAPAAQTTATLPRTPQWLAREGKKEALRVLFEPNAGHYIVQGVSDTKPDKAYQIFWSAKKNKFYIVKTVTDSKGKKTQEPVYLKDLTNYQ</sequence>
<feature type="region of interest" description="Disordered" evidence="1">
    <location>
        <begin position="217"/>
        <end position="314"/>
    </location>
</feature>
<name>A0AAN6ZT13_9PEZI</name>
<accession>A0AAN6ZT13</accession>
<protein>
    <submittedName>
        <fullName evidence="2">Uncharacterized protein</fullName>
    </submittedName>
</protein>
<evidence type="ECO:0000313" key="2">
    <source>
        <dbReference type="EMBL" id="KAK4150815.1"/>
    </source>
</evidence>
<organism evidence="2 3">
    <name type="scientific">Chaetomidium leptoderma</name>
    <dbReference type="NCBI Taxonomy" id="669021"/>
    <lineage>
        <taxon>Eukaryota</taxon>
        <taxon>Fungi</taxon>
        <taxon>Dikarya</taxon>
        <taxon>Ascomycota</taxon>
        <taxon>Pezizomycotina</taxon>
        <taxon>Sordariomycetes</taxon>
        <taxon>Sordariomycetidae</taxon>
        <taxon>Sordariales</taxon>
        <taxon>Chaetomiaceae</taxon>
        <taxon>Chaetomidium</taxon>
    </lineage>
</organism>
<comment type="caution">
    <text evidence="2">The sequence shown here is derived from an EMBL/GenBank/DDBJ whole genome shotgun (WGS) entry which is preliminary data.</text>
</comment>
<feature type="compositionally biased region" description="Low complexity" evidence="1">
    <location>
        <begin position="258"/>
        <end position="290"/>
    </location>
</feature>
<feature type="compositionally biased region" description="Low complexity" evidence="1">
    <location>
        <begin position="298"/>
        <end position="314"/>
    </location>
</feature>
<gene>
    <name evidence="2" type="ORF">C8A00DRAFT_36572</name>
</gene>
<reference evidence="2" key="2">
    <citation type="submission" date="2023-05" db="EMBL/GenBank/DDBJ databases">
        <authorList>
            <consortium name="Lawrence Berkeley National Laboratory"/>
            <person name="Steindorff A."/>
            <person name="Hensen N."/>
            <person name="Bonometti L."/>
            <person name="Westerberg I."/>
            <person name="Brannstrom I.O."/>
            <person name="Guillou S."/>
            <person name="Cros-Aarteil S."/>
            <person name="Calhoun S."/>
            <person name="Haridas S."/>
            <person name="Kuo A."/>
            <person name="Mondo S."/>
            <person name="Pangilinan J."/>
            <person name="Riley R."/>
            <person name="Labutti K."/>
            <person name="Andreopoulos B."/>
            <person name="Lipzen A."/>
            <person name="Chen C."/>
            <person name="Yanf M."/>
            <person name="Daum C."/>
            <person name="Ng V."/>
            <person name="Clum A."/>
            <person name="Ohm R."/>
            <person name="Martin F."/>
            <person name="Silar P."/>
            <person name="Natvig D."/>
            <person name="Lalanne C."/>
            <person name="Gautier V."/>
            <person name="Ament-Velasquez S.L."/>
            <person name="Kruys A."/>
            <person name="Hutchinson M.I."/>
            <person name="Powell A.J."/>
            <person name="Barry K."/>
            <person name="Miller A.N."/>
            <person name="Grigoriev I.V."/>
            <person name="Debuchy R."/>
            <person name="Gladieux P."/>
            <person name="Thoren M.H."/>
            <person name="Johannesson H."/>
        </authorList>
    </citation>
    <scope>NUCLEOTIDE SEQUENCE</scope>
    <source>
        <strain evidence="2">CBS 538.74</strain>
    </source>
</reference>
<dbReference type="Proteomes" id="UP001302745">
    <property type="component" value="Unassembled WGS sequence"/>
</dbReference>
<evidence type="ECO:0000256" key="1">
    <source>
        <dbReference type="SAM" id="MobiDB-lite"/>
    </source>
</evidence>